<dbReference type="Proteomes" id="UP001206925">
    <property type="component" value="Unassembled WGS sequence"/>
</dbReference>
<dbReference type="EMBL" id="JAMZMK010005761">
    <property type="protein sequence ID" value="KAI7752085.1"/>
    <property type="molecule type" value="Genomic_DNA"/>
</dbReference>
<gene>
    <name evidence="1" type="ORF">M8C21_028202</name>
</gene>
<reference evidence="1" key="1">
    <citation type="submission" date="2022-06" db="EMBL/GenBank/DDBJ databases">
        <title>Uncovering the hologenomic basis of an extraordinary plant invasion.</title>
        <authorList>
            <person name="Bieker V.C."/>
            <person name="Martin M.D."/>
            <person name="Gilbert T."/>
            <person name="Hodgins K."/>
            <person name="Battlay P."/>
            <person name="Petersen B."/>
            <person name="Wilson J."/>
        </authorList>
    </citation>
    <scope>NUCLEOTIDE SEQUENCE</scope>
    <source>
        <strain evidence="1">AA19_3_7</strain>
        <tissue evidence="1">Leaf</tissue>
    </source>
</reference>
<accession>A0AAD5D2W5</accession>
<evidence type="ECO:0000313" key="2">
    <source>
        <dbReference type="Proteomes" id="UP001206925"/>
    </source>
</evidence>
<organism evidence="1 2">
    <name type="scientific">Ambrosia artemisiifolia</name>
    <name type="common">Common ragweed</name>
    <dbReference type="NCBI Taxonomy" id="4212"/>
    <lineage>
        <taxon>Eukaryota</taxon>
        <taxon>Viridiplantae</taxon>
        <taxon>Streptophyta</taxon>
        <taxon>Embryophyta</taxon>
        <taxon>Tracheophyta</taxon>
        <taxon>Spermatophyta</taxon>
        <taxon>Magnoliopsida</taxon>
        <taxon>eudicotyledons</taxon>
        <taxon>Gunneridae</taxon>
        <taxon>Pentapetalae</taxon>
        <taxon>asterids</taxon>
        <taxon>campanulids</taxon>
        <taxon>Asterales</taxon>
        <taxon>Asteraceae</taxon>
        <taxon>Asteroideae</taxon>
        <taxon>Heliantheae alliance</taxon>
        <taxon>Heliantheae</taxon>
        <taxon>Ambrosia</taxon>
    </lineage>
</organism>
<comment type="caution">
    <text evidence="1">The sequence shown here is derived from an EMBL/GenBank/DDBJ whole genome shotgun (WGS) entry which is preliminary data.</text>
</comment>
<protein>
    <submittedName>
        <fullName evidence="1">Uncharacterized protein</fullName>
    </submittedName>
</protein>
<sequence>MEKLKWPKSFVVQQANNGQYPVRRSRPGNRHLVMVCMALYVKFSNQSRHLHSTCNGKQAYKKSLGQASNKGGTGSASEYLIVTTQMAAVWRSWVFHDPDTACIRSFQPQAKHNLPLEELMQLLLGDEEVDFEIYDLEEDSEVSLLAEFIERCSGLLATLA</sequence>
<dbReference type="AlphaFoldDB" id="A0AAD5D2W5"/>
<name>A0AAD5D2W5_AMBAR</name>
<keyword evidence="2" id="KW-1185">Reference proteome</keyword>
<feature type="non-terminal residue" evidence="1">
    <location>
        <position position="160"/>
    </location>
</feature>
<evidence type="ECO:0000313" key="1">
    <source>
        <dbReference type="EMBL" id="KAI7752085.1"/>
    </source>
</evidence>
<proteinExistence type="predicted"/>